<dbReference type="GO" id="GO:0032880">
    <property type="term" value="P:regulation of protein localization"/>
    <property type="evidence" value="ECO:0007669"/>
    <property type="project" value="TreeGrafter"/>
</dbReference>
<evidence type="ECO:0000256" key="4">
    <source>
        <dbReference type="ARBA" id="ARBA00022475"/>
    </source>
</evidence>
<evidence type="ECO:0000256" key="3">
    <source>
        <dbReference type="ARBA" id="ARBA00015087"/>
    </source>
</evidence>
<evidence type="ECO:0000256" key="6">
    <source>
        <dbReference type="ARBA" id="ARBA00022989"/>
    </source>
</evidence>
<dbReference type="Pfam" id="PF10149">
    <property type="entry name" value="TM231"/>
    <property type="match status" value="1"/>
</dbReference>
<dbReference type="InParanoid" id="A0A1S0TZA2"/>
<dbReference type="GO" id="GO:0060271">
    <property type="term" value="P:cilium assembly"/>
    <property type="evidence" value="ECO:0007669"/>
    <property type="project" value="TreeGrafter"/>
</dbReference>
<comment type="similarity">
    <text evidence="2">Belongs to the TMEM231 family.</text>
</comment>
<keyword evidence="5 12" id="KW-0812">Transmembrane</keyword>
<dbReference type="OMA" id="PALYTRY"/>
<accession>A0A1S0TZA2</accession>
<dbReference type="RefSeq" id="XP_020302749.1">
    <property type="nucleotide sequence ID" value="XM_020446970.1"/>
</dbReference>
<dbReference type="CTD" id="9943200"/>
<evidence type="ECO:0000313" key="13">
    <source>
        <dbReference type="EMBL" id="EFO22695.2"/>
    </source>
</evidence>
<comment type="function">
    <text evidence="11">Transmembrane component of the tectonic-like complex, a complex localized at the transition zone of primary cilia and acting as a barrier that prevents diffusion of transmembrane proteins between the cilia and plasma membranes. Required for ciliogenesis and sonic hedgehog/SHH signaling.</text>
</comment>
<reference evidence="13" key="1">
    <citation type="submission" date="2012-04" db="EMBL/GenBank/DDBJ databases">
        <title>The Genome Sequence of Loa loa.</title>
        <authorList>
            <consortium name="The Broad Institute Genome Sequencing Platform"/>
            <consortium name="Broad Institute Genome Sequencing Center for Infectious Disease"/>
            <person name="Nutman T.B."/>
            <person name="Fink D.L."/>
            <person name="Russ C."/>
            <person name="Young S."/>
            <person name="Zeng Q."/>
            <person name="Gargeya S."/>
            <person name="Alvarado L."/>
            <person name="Berlin A."/>
            <person name="Chapman S.B."/>
            <person name="Chen Z."/>
            <person name="Freedman E."/>
            <person name="Gellesch M."/>
            <person name="Goldberg J."/>
            <person name="Griggs A."/>
            <person name="Gujja S."/>
            <person name="Heilman E.R."/>
            <person name="Heiman D."/>
            <person name="Howarth C."/>
            <person name="Mehta T."/>
            <person name="Neiman D."/>
            <person name="Pearson M."/>
            <person name="Roberts A."/>
            <person name="Saif S."/>
            <person name="Shea T."/>
            <person name="Shenoy N."/>
            <person name="Sisk P."/>
            <person name="Stolte C."/>
            <person name="Sykes S."/>
            <person name="White J."/>
            <person name="Yandava C."/>
            <person name="Haas B."/>
            <person name="Henn M.R."/>
            <person name="Nusbaum C."/>
            <person name="Birren B."/>
        </authorList>
    </citation>
    <scope>NUCLEOTIDE SEQUENCE [LARGE SCALE GENOMIC DNA]</scope>
</reference>
<keyword evidence="6 12" id="KW-1133">Transmembrane helix</keyword>
<sequence length="287" mass="33725">MAYCCSIALSTFTLLFTLFVAFTAQGFWKKFSEYREQATVFYKQRFIILLKGEVPNSYYVWSSYPLLNHAEETHVRIAVLEEYESDFNDDGKPDLIELNVTFPIEEKDKIYGVFYMFLFDYQLDQRSRFSMETAVLDDLEHVTASSSLTVSGDLWLDQATPFWSSGRDPDHGGALINESSLDLAQYNPVAIVSRNSFRNFTTTLKRQSIAWTPKRASNNNFILHLSIRILEQQLFYRTGLLELLKWAWIQYFACFIIVHYFVNKLRQFLFENQVFSTIIVRRNHFDE</sequence>
<protein>
    <recommendedName>
        <fullName evidence="3">Transmembrane protein 231</fullName>
    </recommendedName>
</protein>
<evidence type="ECO:0000256" key="12">
    <source>
        <dbReference type="SAM" id="Phobius"/>
    </source>
</evidence>
<dbReference type="GO" id="GO:0035869">
    <property type="term" value="C:ciliary transition zone"/>
    <property type="evidence" value="ECO:0007669"/>
    <property type="project" value="TreeGrafter"/>
</dbReference>
<dbReference type="PANTHER" id="PTHR14605:SF1">
    <property type="entry name" value="TRANSMEMBRANE PROTEIN 231"/>
    <property type="match status" value="1"/>
</dbReference>
<dbReference type="AlphaFoldDB" id="A0A1S0TZA2"/>
<evidence type="ECO:0000256" key="10">
    <source>
        <dbReference type="ARBA" id="ARBA00023273"/>
    </source>
</evidence>
<gene>
    <name evidence="13" type="ORF">LOAG_05789</name>
</gene>
<evidence type="ECO:0000256" key="11">
    <source>
        <dbReference type="ARBA" id="ARBA00024803"/>
    </source>
</evidence>
<evidence type="ECO:0000256" key="8">
    <source>
        <dbReference type="ARBA" id="ARBA00023136"/>
    </source>
</evidence>
<keyword evidence="4" id="KW-1003">Cell membrane</keyword>
<keyword evidence="9" id="KW-0325">Glycoprotein</keyword>
<keyword evidence="10" id="KW-0966">Cell projection</keyword>
<feature type="transmembrane region" description="Helical" evidence="12">
    <location>
        <begin position="243"/>
        <end position="262"/>
    </location>
</feature>
<comment type="subcellular location">
    <subcellularLocation>
        <location evidence="1">Cell projection</location>
        <location evidence="1">Cilium membrane</location>
        <topology evidence="1">Multi-pass membrane protein</topology>
    </subcellularLocation>
</comment>
<keyword evidence="8 12" id="KW-0472">Membrane</keyword>
<evidence type="ECO:0000256" key="7">
    <source>
        <dbReference type="ARBA" id="ARBA00023069"/>
    </source>
</evidence>
<dbReference type="FunCoup" id="A0A1S0TZA2">
    <property type="interactions" value="266"/>
</dbReference>
<evidence type="ECO:0000256" key="9">
    <source>
        <dbReference type="ARBA" id="ARBA00023180"/>
    </source>
</evidence>
<proteinExistence type="inferred from homology"/>
<dbReference type="OrthoDB" id="426438at2759"/>
<dbReference type="KEGG" id="loa:LOAG_05789"/>
<evidence type="ECO:0000256" key="1">
    <source>
        <dbReference type="ARBA" id="ARBA00004272"/>
    </source>
</evidence>
<keyword evidence="7" id="KW-0969">Cilium</keyword>
<dbReference type="EMBL" id="JH712258">
    <property type="protein sequence ID" value="EFO22695.2"/>
    <property type="molecule type" value="Genomic_DNA"/>
</dbReference>
<name>A0A1S0TZA2_LOALO</name>
<dbReference type="GO" id="GO:0060170">
    <property type="term" value="C:ciliary membrane"/>
    <property type="evidence" value="ECO:0007669"/>
    <property type="project" value="UniProtKB-SubCell"/>
</dbReference>
<evidence type="ECO:0000256" key="5">
    <source>
        <dbReference type="ARBA" id="ARBA00022692"/>
    </source>
</evidence>
<organism evidence="13">
    <name type="scientific">Loa loa</name>
    <name type="common">Eye worm</name>
    <name type="synonym">Filaria loa</name>
    <dbReference type="NCBI Taxonomy" id="7209"/>
    <lineage>
        <taxon>Eukaryota</taxon>
        <taxon>Metazoa</taxon>
        <taxon>Ecdysozoa</taxon>
        <taxon>Nematoda</taxon>
        <taxon>Chromadorea</taxon>
        <taxon>Rhabditida</taxon>
        <taxon>Spirurina</taxon>
        <taxon>Spiruromorpha</taxon>
        <taxon>Filarioidea</taxon>
        <taxon>Onchocercidae</taxon>
        <taxon>Loa</taxon>
    </lineage>
</organism>
<dbReference type="GeneID" id="9943200"/>
<evidence type="ECO:0000256" key="2">
    <source>
        <dbReference type="ARBA" id="ARBA00009082"/>
    </source>
</evidence>
<dbReference type="PANTHER" id="PTHR14605">
    <property type="entry name" value="CHST5 PROTEIN"/>
    <property type="match status" value="1"/>
</dbReference>
<dbReference type="InterPro" id="IPR019306">
    <property type="entry name" value="TMEM231"/>
</dbReference>